<dbReference type="NCBIfam" id="TIGR02727">
    <property type="entry name" value="MTHFS_bact"/>
    <property type="match status" value="1"/>
</dbReference>
<gene>
    <name evidence="5" type="ORF">ACFFUV_09800</name>
</gene>
<keyword evidence="4" id="KW-0479">Metal-binding</keyword>
<organism evidence="5 6">
    <name type="scientific">Vibrio olivae</name>
    <dbReference type="NCBI Taxonomy" id="1243002"/>
    <lineage>
        <taxon>Bacteria</taxon>
        <taxon>Pseudomonadati</taxon>
        <taxon>Pseudomonadota</taxon>
        <taxon>Gammaproteobacteria</taxon>
        <taxon>Vibrionales</taxon>
        <taxon>Vibrionaceae</taxon>
        <taxon>Vibrio</taxon>
    </lineage>
</organism>
<name>A0ABV5HLZ7_9VIBR</name>
<dbReference type="EMBL" id="JBHMEP010000001">
    <property type="protein sequence ID" value="MFB9135256.1"/>
    <property type="molecule type" value="Genomic_DNA"/>
</dbReference>
<dbReference type="Pfam" id="PF01812">
    <property type="entry name" value="5-FTHF_cyc-lig"/>
    <property type="match status" value="1"/>
</dbReference>
<dbReference type="RefSeq" id="WP_390191732.1">
    <property type="nucleotide sequence ID" value="NZ_JBHMEP010000001.1"/>
</dbReference>
<keyword evidence="2 4" id="KW-0547">Nucleotide-binding</keyword>
<comment type="caution">
    <text evidence="5">The sequence shown here is derived from an EMBL/GenBank/DDBJ whole genome shotgun (WGS) entry which is preliminary data.</text>
</comment>
<evidence type="ECO:0000313" key="5">
    <source>
        <dbReference type="EMBL" id="MFB9135256.1"/>
    </source>
</evidence>
<protein>
    <recommendedName>
        <fullName evidence="4">5-formyltetrahydrofolate cyclo-ligase</fullName>
        <ecNumber evidence="4">6.3.3.2</ecNumber>
    </recommendedName>
</protein>
<evidence type="ECO:0000313" key="6">
    <source>
        <dbReference type="Proteomes" id="UP001589645"/>
    </source>
</evidence>
<keyword evidence="4" id="KW-0460">Magnesium</keyword>
<dbReference type="EC" id="6.3.3.2" evidence="4"/>
<evidence type="ECO:0000256" key="1">
    <source>
        <dbReference type="ARBA" id="ARBA00010638"/>
    </source>
</evidence>
<evidence type="ECO:0000256" key="3">
    <source>
        <dbReference type="ARBA" id="ARBA00022840"/>
    </source>
</evidence>
<proteinExistence type="inferred from homology"/>
<comment type="similarity">
    <text evidence="1 4">Belongs to the 5-formyltetrahydrofolate cyclo-ligase family.</text>
</comment>
<dbReference type="Gene3D" id="3.40.50.10420">
    <property type="entry name" value="NagB/RpiA/CoA transferase-like"/>
    <property type="match status" value="1"/>
</dbReference>
<dbReference type="InterPro" id="IPR002698">
    <property type="entry name" value="FTHF_cligase"/>
</dbReference>
<dbReference type="GO" id="GO:0030272">
    <property type="term" value="F:5-formyltetrahydrofolate cyclo-ligase activity"/>
    <property type="evidence" value="ECO:0007669"/>
    <property type="project" value="UniProtKB-EC"/>
</dbReference>
<sequence>MAQTRRQFRQYIRQQRNQLDETIQMHAAAQLLSQCQTLPELAISQHIALYLSNDGEIDTQPLIELLWSQGKQVYLPVLHPFSPGHLLFLHYHQHTPMMTNKYGIFEPKLDQTQVKPIEQLDLVFTPLVGFDSQGHRLGMGGGYYDRSLARWFATGVGPTPIGLAHDCQHVERLPTEEWDVPLPKIVTPSRIWHWEFKH</sequence>
<dbReference type="PANTHER" id="PTHR23407">
    <property type="entry name" value="ATPASE INHIBITOR/5-FORMYLTETRAHYDROFOLATE CYCLO-LIGASE"/>
    <property type="match status" value="1"/>
</dbReference>
<dbReference type="InterPro" id="IPR024185">
    <property type="entry name" value="FTHF_cligase-like_sf"/>
</dbReference>
<comment type="catalytic activity">
    <reaction evidence="4">
        <text>(6S)-5-formyl-5,6,7,8-tetrahydrofolate + ATP = (6R)-5,10-methenyltetrahydrofolate + ADP + phosphate</text>
        <dbReference type="Rhea" id="RHEA:10488"/>
        <dbReference type="ChEBI" id="CHEBI:30616"/>
        <dbReference type="ChEBI" id="CHEBI:43474"/>
        <dbReference type="ChEBI" id="CHEBI:57455"/>
        <dbReference type="ChEBI" id="CHEBI:57457"/>
        <dbReference type="ChEBI" id="CHEBI:456216"/>
        <dbReference type="EC" id="6.3.3.2"/>
    </reaction>
</comment>
<dbReference type="SUPFAM" id="SSF100950">
    <property type="entry name" value="NagB/RpiA/CoA transferase-like"/>
    <property type="match status" value="1"/>
</dbReference>
<comment type="cofactor">
    <cofactor evidence="4">
        <name>Mg(2+)</name>
        <dbReference type="ChEBI" id="CHEBI:18420"/>
    </cofactor>
</comment>
<accession>A0ABV5HLZ7</accession>
<keyword evidence="6" id="KW-1185">Reference proteome</keyword>
<reference evidence="5 6" key="1">
    <citation type="submission" date="2024-09" db="EMBL/GenBank/DDBJ databases">
        <authorList>
            <person name="Sun Q."/>
            <person name="Mori K."/>
        </authorList>
    </citation>
    <scope>NUCLEOTIDE SEQUENCE [LARGE SCALE GENOMIC DNA]</scope>
    <source>
        <strain evidence="5 6">CECT 8064</strain>
    </source>
</reference>
<dbReference type="PANTHER" id="PTHR23407:SF1">
    <property type="entry name" value="5-FORMYLTETRAHYDROFOLATE CYCLO-LIGASE"/>
    <property type="match status" value="1"/>
</dbReference>
<evidence type="ECO:0000256" key="2">
    <source>
        <dbReference type="ARBA" id="ARBA00022741"/>
    </source>
</evidence>
<dbReference type="PIRSF" id="PIRSF006806">
    <property type="entry name" value="FTHF_cligase"/>
    <property type="match status" value="1"/>
</dbReference>
<keyword evidence="5" id="KW-0436">Ligase</keyword>
<dbReference type="InterPro" id="IPR037171">
    <property type="entry name" value="NagB/RpiA_transferase-like"/>
</dbReference>
<evidence type="ECO:0000256" key="4">
    <source>
        <dbReference type="RuleBase" id="RU361279"/>
    </source>
</evidence>
<dbReference type="Proteomes" id="UP001589645">
    <property type="component" value="Unassembled WGS sequence"/>
</dbReference>
<keyword evidence="3 4" id="KW-0067">ATP-binding</keyword>